<proteinExistence type="predicted"/>
<evidence type="ECO:0000313" key="2">
    <source>
        <dbReference type="EMBL" id="KAF3210140.1"/>
    </source>
</evidence>
<feature type="chain" id="PRO_5034385633" description="CBM1 domain-containing protein" evidence="1">
    <location>
        <begin position="19"/>
        <end position="69"/>
    </location>
</feature>
<sequence length="69" mass="7321">MKFISAILIAVLSAAAMAAPTPDENATLEKRGCGAGVICISGKCRYWNCNVSGCSKFKRPITPKSLTEE</sequence>
<gene>
    <name evidence="2" type="ORF">TWF679_006888</name>
</gene>
<evidence type="ECO:0000313" key="3">
    <source>
        <dbReference type="Proteomes" id="UP000614610"/>
    </source>
</evidence>
<dbReference type="EMBL" id="WIWT01000039">
    <property type="protein sequence ID" value="KAF3210140.1"/>
    <property type="molecule type" value="Genomic_DNA"/>
</dbReference>
<organism evidence="2 3">
    <name type="scientific">Orbilia oligospora</name>
    <name type="common">Nematode-trapping fungus</name>
    <name type="synonym">Arthrobotrys oligospora</name>
    <dbReference type="NCBI Taxonomy" id="2813651"/>
    <lineage>
        <taxon>Eukaryota</taxon>
        <taxon>Fungi</taxon>
        <taxon>Dikarya</taxon>
        <taxon>Ascomycota</taxon>
        <taxon>Pezizomycotina</taxon>
        <taxon>Orbiliomycetes</taxon>
        <taxon>Orbiliales</taxon>
        <taxon>Orbiliaceae</taxon>
        <taxon>Orbilia</taxon>
    </lineage>
</organism>
<evidence type="ECO:0000256" key="1">
    <source>
        <dbReference type="SAM" id="SignalP"/>
    </source>
</evidence>
<protein>
    <recommendedName>
        <fullName evidence="4">CBM1 domain-containing protein</fullName>
    </recommendedName>
</protein>
<name>A0A8H8V8G6_ORBOL</name>
<keyword evidence="1" id="KW-0732">Signal</keyword>
<accession>A0A8H8V8G6</accession>
<dbReference type="Proteomes" id="UP000614610">
    <property type="component" value="Unassembled WGS sequence"/>
</dbReference>
<dbReference type="AlphaFoldDB" id="A0A8H8V8G6"/>
<dbReference type="OrthoDB" id="5397659at2759"/>
<feature type="signal peptide" evidence="1">
    <location>
        <begin position="1"/>
        <end position="18"/>
    </location>
</feature>
<evidence type="ECO:0008006" key="4">
    <source>
        <dbReference type="Google" id="ProtNLM"/>
    </source>
</evidence>
<comment type="caution">
    <text evidence="2">The sequence shown here is derived from an EMBL/GenBank/DDBJ whole genome shotgun (WGS) entry which is preliminary data.</text>
</comment>
<reference evidence="2" key="1">
    <citation type="submission" date="2019-06" db="EMBL/GenBank/DDBJ databases">
        <authorList>
            <person name="Palmer J.M."/>
        </authorList>
    </citation>
    <scope>NUCLEOTIDE SEQUENCE</scope>
    <source>
        <strain evidence="2">TWF679</strain>
    </source>
</reference>